<comment type="caution">
    <text evidence="3">The sequence shown here is derived from an EMBL/GenBank/DDBJ whole genome shotgun (WGS) entry which is preliminary data.</text>
</comment>
<accession>A0A3R9Q9U9</accession>
<dbReference type="Proteomes" id="UP000269669">
    <property type="component" value="Unassembled WGS sequence"/>
</dbReference>
<dbReference type="AlphaFoldDB" id="A0A3R9Q9U9"/>
<keyword evidence="2" id="KW-1133">Transmembrane helix</keyword>
<reference evidence="3 4" key="1">
    <citation type="submission" date="2018-12" db="EMBL/GenBank/DDBJ databases">
        <title>Sequencing of bacterial isolates from soil warming experiment in Harvard Forest, Massachusetts, USA.</title>
        <authorList>
            <person name="Deangelis K."/>
        </authorList>
    </citation>
    <scope>NUCLEOTIDE SEQUENCE [LARGE SCALE GENOMIC DNA]</scope>
    <source>
        <strain evidence="3 4">EB153</strain>
    </source>
</reference>
<evidence type="ECO:0000313" key="4">
    <source>
        <dbReference type="Proteomes" id="UP000269669"/>
    </source>
</evidence>
<evidence type="ECO:0000313" key="3">
    <source>
        <dbReference type="EMBL" id="RSL16092.1"/>
    </source>
</evidence>
<keyword evidence="4" id="KW-1185">Reference proteome</keyword>
<feature type="transmembrane region" description="Helical" evidence="2">
    <location>
        <begin position="27"/>
        <end position="51"/>
    </location>
</feature>
<evidence type="ECO:0000256" key="2">
    <source>
        <dbReference type="SAM" id="Phobius"/>
    </source>
</evidence>
<keyword evidence="2" id="KW-0812">Transmembrane</keyword>
<evidence type="ECO:0000256" key="1">
    <source>
        <dbReference type="SAM" id="MobiDB-lite"/>
    </source>
</evidence>
<dbReference type="EMBL" id="RSDW01000001">
    <property type="protein sequence ID" value="RSL16092.1"/>
    <property type="molecule type" value="Genomic_DNA"/>
</dbReference>
<proteinExistence type="predicted"/>
<protein>
    <recommendedName>
        <fullName evidence="5">DUF948 domain-containing protein</fullName>
    </recommendedName>
</protein>
<evidence type="ECO:0008006" key="5">
    <source>
        <dbReference type="Google" id="ProtNLM"/>
    </source>
</evidence>
<organism evidence="3 4">
    <name type="scientific">Edaphobacter aggregans</name>
    <dbReference type="NCBI Taxonomy" id="570835"/>
    <lineage>
        <taxon>Bacteria</taxon>
        <taxon>Pseudomonadati</taxon>
        <taxon>Acidobacteriota</taxon>
        <taxon>Terriglobia</taxon>
        <taxon>Terriglobales</taxon>
        <taxon>Acidobacteriaceae</taxon>
        <taxon>Edaphobacter</taxon>
    </lineage>
</organism>
<dbReference type="RefSeq" id="WP_125484751.1">
    <property type="nucleotide sequence ID" value="NZ_RSDW01000001.1"/>
</dbReference>
<gene>
    <name evidence="3" type="ORF">EDE15_1601</name>
</gene>
<keyword evidence="2" id="KW-0472">Membrane</keyword>
<name>A0A3R9Q9U9_9BACT</name>
<sequence>MEAAHIVLSGAWLQDSDSFASNDYSKWLMIFVGLVAVAMLTQAIAILIAAIGARKVQKRVLAIAEEARLKLLPVIDTTHDVLHDLHPKVKIITDNLVETSHVVRAKAQEFDSTITDVNEKTRAQAARVDDMVSSVLDTTAGIASTLQKGVSIPVREFSGLMHGLKAGIDSFVRGNKGSTARAKTRPPGGNGYGSDDFGV</sequence>
<feature type="region of interest" description="Disordered" evidence="1">
    <location>
        <begin position="176"/>
        <end position="199"/>
    </location>
</feature>
<dbReference type="OrthoDB" id="114027at2"/>